<evidence type="ECO:0000313" key="16">
    <source>
        <dbReference type="Proteomes" id="UP000694401"/>
    </source>
</evidence>
<dbReference type="AlphaFoldDB" id="A0A8D2QMF3"/>
<dbReference type="Pfam" id="PF24681">
    <property type="entry name" value="Kelch_KLHDC2_KLHL20_DRC7"/>
    <property type="match status" value="1"/>
</dbReference>
<keyword evidence="7" id="KW-0677">Repeat</keyword>
<dbReference type="SMART" id="SM00683">
    <property type="entry name" value="DM16"/>
    <property type="match status" value="1"/>
</dbReference>
<evidence type="ECO:0000256" key="11">
    <source>
        <dbReference type="ARBA" id="ARBA00023273"/>
    </source>
</evidence>
<reference evidence="15" key="2">
    <citation type="submission" date="2025-09" db="UniProtKB">
        <authorList>
            <consortium name="Ensembl"/>
        </authorList>
    </citation>
    <scope>IDENTIFICATION</scope>
</reference>
<feature type="domain" description="BACK" evidence="14">
    <location>
        <begin position="179"/>
        <end position="276"/>
    </location>
</feature>
<sequence>MYRDLKLRSALIQNKQLRLLPQEQIYDKVNGVWNLSSDQGNLGTFFITNVRIVWHANMNDSFNVSIPYLQIRSIKMRDSKFGLALVIESSQQSGGYVLGFKIDPVEKLQEAVKEINSLHKVYSANPIFGVDYEMEEKPQPLEDLTVEQVPDDVEIEADEHTDAFVAYFADENKQHDREPVFSEELGLAIEKLKDGFTLQGLWEICQEEDFMQLAPHELISVISPDSLNVEKEELVFEAVMRWVRTDKENRVKSLGEIFDCIRFRLMPEKYFKEQVEKDDIIKSNSDLQKKVKIIKDAFAGKLPDSSKSTDKSAKGEVNGDVGDEDLLPGYLNDLPRHGMFVKDLILLVNDTAAVAYDPLENECYLAALAEQIPRNHSSIVTKQNQVYIVGGLYVEEENKDQPFQSYFFQLDSIAGEWVALPPLPSARCLFGLGESDNKIYVIAGKDLRTEESLDSVLCYDPVAMKWGEIKKLPIKVYGHATISNNGLIYCLGGKTDDKKCTNRLFVYNPKKGDWRDMAPMKVPRSMFGTAIHKGKIVIAGGVTEEGLTASVEAFDLTTNKWEIMPEFPQERSSISLVTLSGALYAIGGFAMIQLESKEFAPSEVTDIWKYDDEKKEWVGILKEIRYATGASCLATRLNLFKLSKL</sequence>
<dbReference type="PANTHER" id="PTHR21351:SF0">
    <property type="entry name" value="BARDET-BIEDL SYNDROME 5 PROTEIN"/>
    <property type="match status" value="1"/>
</dbReference>
<proteinExistence type="inferred from homology"/>
<evidence type="ECO:0000256" key="7">
    <source>
        <dbReference type="ARBA" id="ARBA00022737"/>
    </source>
</evidence>
<dbReference type="InterPro" id="IPR015915">
    <property type="entry name" value="Kelch-typ_b-propeller"/>
</dbReference>
<keyword evidence="16" id="KW-1185">Reference proteome</keyword>
<protein>
    <recommendedName>
        <fullName evidence="12">BBSome complex member BBS5</fullName>
    </recommendedName>
</protein>
<name>A0A8D2QMF3_ZOSLA</name>
<evidence type="ECO:0000256" key="8">
    <source>
        <dbReference type="ARBA" id="ARBA00023069"/>
    </source>
</evidence>
<evidence type="ECO:0000259" key="14">
    <source>
        <dbReference type="SMART" id="SM00875"/>
    </source>
</evidence>
<keyword evidence="5" id="KW-1003">Cell membrane</keyword>
<dbReference type="GO" id="GO:0034464">
    <property type="term" value="C:BBSome"/>
    <property type="evidence" value="ECO:0007669"/>
    <property type="project" value="InterPro"/>
</dbReference>
<comment type="similarity">
    <text evidence="3">Belongs to the BBS5 family.</text>
</comment>
<keyword evidence="11" id="KW-0966">Cell projection</keyword>
<organism evidence="15 16">
    <name type="scientific">Zosterops lateralis melanops</name>
    <dbReference type="NCBI Taxonomy" id="1220523"/>
    <lineage>
        <taxon>Eukaryota</taxon>
        <taxon>Metazoa</taxon>
        <taxon>Chordata</taxon>
        <taxon>Craniata</taxon>
        <taxon>Vertebrata</taxon>
        <taxon>Euteleostomi</taxon>
        <taxon>Archelosauria</taxon>
        <taxon>Archosauria</taxon>
        <taxon>Dinosauria</taxon>
        <taxon>Saurischia</taxon>
        <taxon>Theropoda</taxon>
        <taxon>Coelurosauria</taxon>
        <taxon>Aves</taxon>
        <taxon>Neognathae</taxon>
        <taxon>Neoaves</taxon>
        <taxon>Telluraves</taxon>
        <taxon>Australaves</taxon>
        <taxon>Passeriformes</taxon>
        <taxon>Sylvioidea</taxon>
        <taxon>Zosteropidae</taxon>
        <taxon>Zosterops</taxon>
    </lineage>
</organism>
<evidence type="ECO:0000259" key="13">
    <source>
        <dbReference type="SMART" id="SM00683"/>
    </source>
</evidence>
<comment type="subcellular location">
    <subcellularLocation>
        <location evidence="1">Cell projection</location>
        <location evidence="1">Cilium membrane</location>
    </subcellularLocation>
    <subcellularLocation>
        <location evidence="2">Cytoplasm</location>
        <location evidence="2">Cytoskeleton</location>
        <location evidence="2">Microtubule organizing center</location>
        <location evidence="2">Centrosome</location>
        <location evidence="2">Centriolar satellite</location>
    </subcellularLocation>
</comment>
<dbReference type="FunFam" id="2.30.29.30:FF:000232">
    <property type="entry name" value="Bardet-Biedl syndrome 5 isoform 1"/>
    <property type="match status" value="1"/>
</dbReference>
<dbReference type="Gene3D" id="1.25.40.420">
    <property type="match status" value="1"/>
</dbReference>
<evidence type="ECO:0000256" key="2">
    <source>
        <dbReference type="ARBA" id="ARBA00004607"/>
    </source>
</evidence>
<dbReference type="PANTHER" id="PTHR21351">
    <property type="entry name" value="BARDET-BIEDL SYNDROME PROTEIN 5"/>
    <property type="match status" value="1"/>
</dbReference>
<dbReference type="InterPro" id="IPR011993">
    <property type="entry name" value="PH-like_dom_sf"/>
</dbReference>
<dbReference type="GO" id="GO:0060271">
    <property type="term" value="P:cilium assembly"/>
    <property type="evidence" value="ECO:0007669"/>
    <property type="project" value="TreeGrafter"/>
</dbReference>
<evidence type="ECO:0000256" key="4">
    <source>
        <dbReference type="ARBA" id="ARBA00022441"/>
    </source>
</evidence>
<dbReference type="Pfam" id="PF07289">
    <property type="entry name" value="BBL5"/>
    <property type="match status" value="1"/>
</dbReference>
<keyword evidence="10" id="KW-0206">Cytoskeleton</keyword>
<dbReference type="GO" id="GO:0060170">
    <property type="term" value="C:ciliary membrane"/>
    <property type="evidence" value="ECO:0007669"/>
    <property type="project" value="UniProtKB-SubCell"/>
</dbReference>
<evidence type="ECO:0000256" key="12">
    <source>
        <dbReference type="ARBA" id="ARBA00047191"/>
    </source>
</evidence>
<dbReference type="InterPro" id="IPR014003">
    <property type="entry name" value="BBS5_PH"/>
</dbReference>
<evidence type="ECO:0000313" key="15">
    <source>
        <dbReference type="Ensembl" id="ENSZLMP00000004020.1"/>
    </source>
</evidence>
<evidence type="ECO:0000256" key="9">
    <source>
        <dbReference type="ARBA" id="ARBA00023136"/>
    </source>
</evidence>
<evidence type="ECO:0000256" key="6">
    <source>
        <dbReference type="ARBA" id="ARBA00022490"/>
    </source>
</evidence>
<dbReference type="InterPro" id="IPR011705">
    <property type="entry name" value="BACK"/>
</dbReference>
<feature type="domain" description="BBSome complex member BBS5 PH" evidence="13">
    <location>
        <begin position="23"/>
        <end position="77"/>
    </location>
</feature>
<evidence type="ECO:0000256" key="10">
    <source>
        <dbReference type="ARBA" id="ARBA00023212"/>
    </source>
</evidence>
<dbReference type="InterPro" id="IPR006652">
    <property type="entry name" value="Kelch_1"/>
</dbReference>
<dbReference type="InterPro" id="IPR006606">
    <property type="entry name" value="BBL5"/>
</dbReference>
<evidence type="ECO:0000256" key="5">
    <source>
        <dbReference type="ARBA" id="ARBA00022475"/>
    </source>
</evidence>
<dbReference type="SMART" id="SM00875">
    <property type="entry name" value="BACK"/>
    <property type="match status" value="1"/>
</dbReference>
<dbReference type="FunFam" id="1.25.40.420:FF:000001">
    <property type="entry name" value="Kelch-like family member 12"/>
    <property type="match status" value="1"/>
</dbReference>
<dbReference type="SUPFAM" id="SSF117281">
    <property type="entry name" value="Kelch motif"/>
    <property type="match status" value="1"/>
</dbReference>
<dbReference type="GO" id="GO:0032266">
    <property type="term" value="F:phosphatidylinositol-3-phosphate binding"/>
    <property type="evidence" value="ECO:0007669"/>
    <property type="project" value="TreeGrafter"/>
</dbReference>
<keyword evidence="6" id="KW-0963">Cytoplasm</keyword>
<dbReference type="Gene3D" id="2.30.29.30">
    <property type="entry name" value="Pleckstrin-homology domain (PH domain)/Phosphotyrosine-binding domain (PTB)"/>
    <property type="match status" value="1"/>
</dbReference>
<dbReference type="GO" id="GO:0036064">
    <property type="term" value="C:ciliary basal body"/>
    <property type="evidence" value="ECO:0007669"/>
    <property type="project" value="TreeGrafter"/>
</dbReference>
<evidence type="ECO:0000256" key="1">
    <source>
        <dbReference type="ARBA" id="ARBA00004309"/>
    </source>
</evidence>
<keyword evidence="9" id="KW-0472">Membrane</keyword>
<accession>A0A8D2QMF3</accession>
<dbReference type="Proteomes" id="UP000694401">
    <property type="component" value="Unassembled WGS sequence"/>
</dbReference>
<dbReference type="FunFam" id="2.120.10.80:FF:000025">
    <property type="entry name" value="Kelch-like family member 41"/>
    <property type="match status" value="1"/>
</dbReference>
<keyword evidence="4" id="KW-0880">Kelch repeat</keyword>
<keyword evidence="8" id="KW-0969">Cilium</keyword>
<dbReference type="CDD" id="cd00900">
    <property type="entry name" value="PH-like"/>
    <property type="match status" value="1"/>
</dbReference>
<reference evidence="15" key="1">
    <citation type="submission" date="2025-08" db="UniProtKB">
        <authorList>
            <consortium name="Ensembl"/>
        </authorList>
    </citation>
    <scope>IDENTIFICATION</scope>
</reference>
<evidence type="ECO:0000256" key="3">
    <source>
        <dbReference type="ARBA" id="ARBA00005822"/>
    </source>
</evidence>
<dbReference type="Gene3D" id="2.120.10.80">
    <property type="entry name" value="Kelch-type beta propeller"/>
    <property type="match status" value="1"/>
</dbReference>
<dbReference type="GO" id="GO:0034451">
    <property type="term" value="C:centriolar satellite"/>
    <property type="evidence" value="ECO:0007669"/>
    <property type="project" value="UniProtKB-SubCell"/>
</dbReference>
<dbReference type="Ensembl" id="ENSZLMT00000004157.1">
    <property type="protein sequence ID" value="ENSZLMP00000004020.1"/>
    <property type="gene ID" value="ENSZLMG00000002893.1"/>
</dbReference>
<dbReference type="SMART" id="SM00612">
    <property type="entry name" value="Kelch"/>
    <property type="match status" value="4"/>
</dbReference>